<dbReference type="Pfam" id="PF02518">
    <property type="entry name" value="HATPase_c"/>
    <property type="match status" value="1"/>
</dbReference>
<evidence type="ECO:0000256" key="3">
    <source>
        <dbReference type="ARBA" id="ARBA00012438"/>
    </source>
</evidence>
<evidence type="ECO:0000259" key="9">
    <source>
        <dbReference type="PROSITE" id="PS50109"/>
    </source>
</evidence>
<keyword evidence="8" id="KW-0472">Membrane</keyword>
<name>A0A0M2VDD5_9GAMM</name>
<dbReference type="GO" id="GO:0016020">
    <property type="term" value="C:membrane"/>
    <property type="evidence" value="ECO:0007669"/>
    <property type="project" value="UniProtKB-SubCell"/>
</dbReference>
<evidence type="ECO:0000256" key="5">
    <source>
        <dbReference type="ARBA" id="ARBA00022679"/>
    </source>
</evidence>
<dbReference type="SUPFAM" id="SSF55874">
    <property type="entry name" value="ATPase domain of HSP90 chaperone/DNA topoisomerase II/histidine kinase"/>
    <property type="match status" value="1"/>
</dbReference>
<evidence type="ECO:0000256" key="2">
    <source>
        <dbReference type="ARBA" id="ARBA00004370"/>
    </source>
</evidence>
<evidence type="ECO:0000259" key="10">
    <source>
        <dbReference type="PROSITE" id="PS50885"/>
    </source>
</evidence>
<dbReference type="AlphaFoldDB" id="A0A0M2VDD5"/>
<dbReference type="InterPro" id="IPR003660">
    <property type="entry name" value="HAMP_dom"/>
</dbReference>
<keyword evidence="7" id="KW-0175">Coiled coil</keyword>
<dbReference type="InterPro" id="IPR004358">
    <property type="entry name" value="Sig_transdc_His_kin-like_C"/>
</dbReference>
<dbReference type="PANTHER" id="PTHR43065">
    <property type="entry name" value="SENSOR HISTIDINE KINASE"/>
    <property type="match status" value="1"/>
</dbReference>
<evidence type="ECO:0000256" key="8">
    <source>
        <dbReference type="SAM" id="Phobius"/>
    </source>
</evidence>
<dbReference type="Gene3D" id="3.30.565.10">
    <property type="entry name" value="Histidine kinase-like ATPase, C-terminal domain"/>
    <property type="match status" value="1"/>
</dbReference>
<dbReference type="GO" id="GO:0007165">
    <property type="term" value="P:signal transduction"/>
    <property type="evidence" value="ECO:0007669"/>
    <property type="project" value="InterPro"/>
</dbReference>
<feature type="transmembrane region" description="Helical" evidence="8">
    <location>
        <begin position="15"/>
        <end position="35"/>
    </location>
</feature>
<comment type="catalytic activity">
    <reaction evidence="1">
        <text>ATP + protein L-histidine = ADP + protein N-phospho-L-histidine.</text>
        <dbReference type="EC" id="2.7.13.3"/>
    </reaction>
</comment>
<sequence length="582" mass="65186">MQQKSLSRNLLTKVLSVYFILTLVVTIGQIVAEYYNTKNLINSDLETLQQTFSGSLTRAIWELNTPQALIIADGLLSIPAVEGIVVRDDSGAVITLLGRYIDVRERFSSQLVREGVRLTEQQSGIFGYTFPLIFEFSGRATQVGDVTLFSSRSVVIDRIKVGIYFLVGNAMLKTTFLIILFLMAFRKQLTEPLAELSRQIEDLELDQLDGARVEISKTESSELTLMADAYNRLINRLQDYKAQLGNTQKQLLTSNEKLDQQNLLLEQEVARKTSGLSQAMMDLQQQKQELELKQQSLREEIERRRHTEDALRSKQTELEQLVEHLNQAQDRLVQSEKMAALGGLVAGITHEVNTPVGIGVTATSFLAEKLISLQQAFNDKSLTSKTLEAFITEALQGTDLLQSNLSRASELIASFKQIAVDQASEAIRTINLAEYINEVIRSLQPNFKKTQHQVEVNCPDNIILRCPAGAISQIFTNLLMNSLIHGFEDVKEGLIRITVLDEDNNVDIRFSDNGKGLTAEQLEKLFHPFFTTKREQGGSGLGTHITYNLVRQTLGGSISVSSEPGQGLHYHIRFPKNLKLDN</sequence>
<accession>A0A0M2VDD5</accession>
<dbReference type="InterPro" id="IPR005467">
    <property type="entry name" value="His_kinase_dom"/>
</dbReference>
<gene>
    <name evidence="11" type="ORF">WG68_00210</name>
</gene>
<feature type="transmembrane region" description="Helical" evidence="8">
    <location>
        <begin position="161"/>
        <end position="185"/>
    </location>
</feature>
<dbReference type="InterPro" id="IPR003594">
    <property type="entry name" value="HATPase_dom"/>
</dbReference>
<keyword evidence="8" id="KW-0812">Transmembrane</keyword>
<evidence type="ECO:0000256" key="7">
    <source>
        <dbReference type="SAM" id="Coils"/>
    </source>
</evidence>
<dbReference type="PRINTS" id="PR00344">
    <property type="entry name" value="BCTRLSENSOR"/>
</dbReference>
<comment type="caution">
    <text evidence="11">The sequence shown here is derived from an EMBL/GenBank/DDBJ whole genome shotgun (WGS) entry which is preliminary data.</text>
</comment>
<keyword evidence="5" id="KW-0808">Transferase</keyword>
<comment type="subcellular location">
    <subcellularLocation>
        <location evidence="2">Membrane</location>
    </subcellularLocation>
</comment>
<feature type="coiled-coil region" evidence="7">
    <location>
        <begin position="230"/>
        <end position="338"/>
    </location>
</feature>
<dbReference type="OrthoDB" id="2521613at2"/>
<dbReference type="PROSITE" id="PS50885">
    <property type="entry name" value="HAMP"/>
    <property type="match status" value="1"/>
</dbReference>
<dbReference type="EMBL" id="LAHO01000001">
    <property type="protein sequence ID" value="KKO47118.1"/>
    <property type="molecule type" value="Genomic_DNA"/>
</dbReference>
<keyword evidence="8" id="KW-1133">Transmembrane helix</keyword>
<dbReference type="EC" id="2.7.13.3" evidence="3"/>
<feature type="domain" description="HAMP" evidence="10">
    <location>
        <begin position="187"/>
        <end position="242"/>
    </location>
</feature>
<proteinExistence type="predicted"/>
<dbReference type="InterPro" id="IPR036890">
    <property type="entry name" value="HATPase_C_sf"/>
</dbReference>
<evidence type="ECO:0000256" key="6">
    <source>
        <dbReference type="ARBA" id="ARBA00022777"/>
    </source>
</evidence>
<reference evidence="11 12" key="1">
    <citation type="submission" date="2015-03" db="EMBL/GenBank/DDBJ databases">
        <title>Draft genome sequences of two protease-producing strains of Arsukibacterium isolated from two cold and alkaline environments.</title>
        <authorList>
            <person name="Lylloff J.E."/>
            <person name="Skov L.B."/>
            <person name="Jepsen M."/>
            <person name="Hallin P.F."/>
            <person name="Sorensen S.J."/>
            <person name="Stougaard P."/>
            <person name="Glaring M.A."/>
        </authorList>
    </citation>
    <scope>NUCLEOTIDE SEQUENCE [LARGE SCALE GENOMIC DNA]</scope>
    <source>
        <strain evidence="11 12">GCM72</strain>
    </source>
</reference>
<dbReference type="RefSeq" id="WP_046555648.1">
    <property type="nucleotide sequence ID" value="NZ_LAHO01000001.1"/>
</dbReference>
<organism evidence="11 12">
    <name type="scientific">Arsukibacterium ikkense</name>
    <dbReference type="NCBI Taxonomy" id="336831"/>
    <lineage>
        <taxon>Bacteria</taxon>
        <taxon>Pseudomonadati</taxon>
        <taxon>Pseudomonadota</taxon>
        <taxon>Gammaproteobacteria</taxon>
        <taxon>Chromatiales</taxon>
        <taxon>Chromatiaceae</taxon>
        <taxon>Arsukibacterium</taxon>
    </lineage>
</organism>
<dbReference type="PATRIC" id="fig|336831.14.peg.2245"/>
<dbReference type="SMART" id="SM00387">
    <property type="entry name" value="HATPase_c"/>
    <property type="match status" value="1"/>
</dbReference>
<evidence type="ECO:0000256" key="4">
    <source>
        <dbReference type="ARBA" id="ARBA00022553"/>
    </source>
</evidence>
<dbReference type="PROSITE" id="PS50109">
    <property type="entry name" value="HIS_KIN"/>
    <property type="match status" value="1"/>
</dbReference>
<dbReference type="Gene3D" id="1.10.287.130">
    <property type="match status" value="1"/>
</dbReference>
<evidence type="ECO:0000313" key="11">
    <source>
        <dbReference type="EMBL" id="KKO47118.1"/>
    </source>
</evidence>
<dbReference type="GO" id="GO:0004673">
    <property type="term" value="F:protein histidine kinase activity"/>
    <property type="evidence" value="ECO:0007669"/>
    <property type="project" value="UniProtKB-EC"/>
</dbReference>
<keyword evidence="6 11" id="KW-0418">Kinase</keyword>
<feature type="domain" description="Histidine kinase" evidence="9">
    <location>
        <begin position="347"/>
        <end position="578"/>
    </location>
</feature>
<dbReference type="STRING" id="336831.WG68_00210"/>
<evidence type="ECO:0000256" key="1">
    <source>
        <dbReference type="ARBA" id="ARBA00000085"/>
    </source>
</evidence>
<dbReference type="PANTHER" id="PTHR43065:SF47">
    <property type="match status" value="1"/>
</dbReference>
<evidence type="ECO:0000313" key="12">
    <source>
        <dbReference type="Proteomes" id="UP000034228"/>
    </source>
</evidence>
<keyword evidence="12" id="KW-1185">Reference proteome</keyword>
<keyword evidence="4" id="KW-0597">Phosphoprotein</keyword>
<dbReference type="Proteomes" id="UP000034228">
    <property type="component" value="Unassembled WGS sequence"/>
</dbReference>
<protein>
    <recommendedName>
        <fullName evidence="3">histidine kinase</fullName>
        <ecNumber evidence="3">2.7.13.3</ecNumber>
    </recommendedName>
</protein>